<dbReference type="Proteomes" id="UP001501742">
    <property type="component" value="Unassembled WGS sequence"/>
</dbReference>
<comment type="caution">
    <text evidence="6">The sequence shown here is derived from an EMBL/GenBank/DDBJ whole genome shotgun (WGS) entry which is preliminary data.</text>
</comment>
<keyword evidence="3" id="KW-0804">Transcription</keyword>
<dbReference type="InterPro" id="IPR000524">
    <property type="entry name" value="Tscrpt_reg_HTH_GntR"/>
</dbReference>
<evidence type="ECO:0000256" key="1">
    <source>
        <dbReference type="ARBA" id="ARBA00023015"/>
    </source>
</evidence>
<evidence type="ECO:0000256" key="4">
    <source>
        <dbReference type="SAM" id="MobiDB-lite"/>
    </source>
</evidence>
<dbReference type="Gene3D" id="1.10.10.10">
    <property type="entry name" value="Winged helix-like DNA-binding domain superfamily/Winged helix DNA-binding domain"/>
    <property type="match status" value="1"/>
</dbReference>
<accession>A0ABN1ZFN9</accession>
<dbReference type="Pfam" id="PF00392">
    <property type="entry name" value="GntR"/>
    <property type="match status" value="1"/>
</dbReference>
<organism evidence="6 7">
    <name type="scientific">Curtobacterium herbarum</name>
    <dbReference type="NCBI Taxonomy" id="150122"/>
    <lineage>
        <taxon>Bacteria</taxon>
        <taxon>Bacillati</taxon>
        <taxon>Actinomycetota</taxon>
        <taxon>Actinomycetes</taxon>
        <taxon>Micrococcales</taxon>
        <taxon>Microbacteriaceae</taxon>
        <taxon>Curtobacterium</taxon>
    </lineage>
</organism>
<evidence type="ECO:0000259" key="5">
    <source>
        <dbReference type="PROSITE" id="PS50949"/>
    </source>
</evidence>
<dbReference type="InterPro" id="IPR036388">
    <property type="entry name" value="WH-like_DNA-bd_sf"/>
</dbReference>
<keyword evidence="2" id="KW-0238">DNA-binding</keyword>
<feature type="region of interest" description="Disordered" evidence="4">
    <location>
        <begin position="24"/>
        <end position="50"/>
    </location>
</feature>
<dbReference type="PROSITE" id="PS50949">
    <property type="entry name" value="HTH_GNTR"/>
    <property type="match status" value="1"/>
</dbReference>
<feature type="compositionally biased region" description="Low complexity" evidence="4">
    <location>
        <begin position="32"/>
        <end position="48"/>
    </location>
</feature>
<dbReference type="SUPFAM" id="SSF46785">
    <property type="entry name" value="Winged helix' DNA-binding domain"/>
    <property type="match status" value="1"/>
</dbReference>
<dbReference type="PANTHER" id="PTHR43537:SF24">
    <property type="entry name" value="GLUCONATE OPERON TRANSCRIPTIONAL REPRESSOR"/>
    <property type="match status" value="1"/>
</dbReference>
<dbReference type="EMBL" id="BAAAJX010000016">
    <property type="protein sequence ID" value="GAA1494536.1"/>
    <property type="molecule type" value="Genomic_DNA"/>
</dbReference>
<evidence type="ECO:0000256" key="3">
    <source>
        <dbReference type="ARBA" id="ARBA00023163"/>
    </source>
</evidence>
<dbReference type="SMART" id="SM00345">
    <property type="entry name" value="HTH_GNTR"/>
    <property type="match status" value="1"/>
</dbReference>
<keyword evidence="7" id="KW-1185">Reference proteome</keyword>
<protein>
    <recommendedName>
        <fullName evidence="5">HTH gntR-type domain-containing protein</fullName>
    </recommendedName>
</protein>
<evidence type="ECO:0000256" key="2">
    <source>
        <dbReference type="ARBA" id="ARBA00023125"/>
    </source>
</evidence>
<reference evidence="6 7" key="1">
    <citation type="journal article" date="2019" name="Int. J. Syst. Evol. Microbiol.">
        <title>The Global Catalogue of Microorganisms (GCM) 10K type strain sequencing project: providing services to taxonomists for standard genome sequencing and annotation.</title>
        <authorList>
            <consortium name="The Broad Institute Genomics Platform"/>
            <consortium name="The Broad Institute Genome Sequencing Center for Infectious Disease"/>
            <person name="Wu L."/>
            <person name="Ma J."/>
        </authorList>
    </citation>
    <scope>NUCLEOTIDE SEQUENCE [LARGE SCALE GENOMIC DNA]</scope>
    <source>
        <strain evidence="6 7">JCM 12140</strain>
    </source>
</reference>
<proteinExistence type="predicted"/>
<evidence type="ECO:0000313" key="6">
    <source>
        <dbReference type="EMBL" id="GAA1494536.1"/>
    </source>
</evidence>
<sequence length="261" mass="28246">MSTGPPTPSAIGAAVHDGDLMTEPLRVDSDVPSSAASAPGAPTAAGAGDPLGVPRNLLRDAVFERMLRNILRGHYRRGQRLRLDALADDMRVSRTPVREALVPLEALRLVIVQRYVGVVIAPWTVGQMVERTRIAQSMLVDPPTSCARADEPFDPSVLRDCLSEAGAFVELAVWVLRRSGAPVSADWLRSQQTVLDVFHTDDIARANGIDVAADWTRRMQVVKAARNAALADDVALCAVRLTELSELLIALPERFRSAETA</sequence>
<evidence type="ECO:0000313" key="7">
    <source>
        <dbReference type="Proteomes" id="UP001501742"/>
    </source>
</evidence>
<feature type="domain" description="HTH gntR-type" evidence="5">
    <location>
        <begin position="56"/>
        <end position="123"/>
    </location>
</feature>
<dbReference type="PANTHER" id="PTHR43537">
    <property type="entry name" value="TRANSCRIPTIONAL REGULATOR, GNTR FAMILY"/>
    <property type="match status" value="1"/>
</dbReference>
<dbReference type="InterPro" id="IPR036390">
    <property type="entry name" value="WH_DNA-bd_sf"/>
</dbReference>
<name>A0ABN1ZFN9_9MICO</name>
<keyword evidence="1" id="KW-0805">Transcription regulation</keyword>
<gene>
    <name evidence="6" type="ORF">GCM10009627_28820</name>
</gene>